<comment type="caution">
    <text evidence="1">The sequence shown here is derived from an EMBL/GenBank/DDBJ whole genome shotgun (WGS) entry which is preliminary data.</text>
</comment>
<gene>
    <name evidence="1" type="ORF">B0H16DRAFT_1389481</name>
</gene>
<protein>
    <submittedName>
        <fullName evidence="1">Uncharacterized protein</fullName>
    </submittedName>
</protein>
<dbReference type="AlphaFoldDB" id="A0AAD7H8U9"/>
<sequence>MRIPILPMELEKEIFQMAAYSRPLSIPLLMRVAHRVKIWVEPLLFQVIVLSRHLCLDKTYIPYTYPFADDDDFSGIQSHPPSVLRDSVRHLLLYRMPGTVSEFILSASSAVEDLWISTAEPIDFLLPFIGVLPLQRLYCDAKELFALQTKINFGHPLFSRITHLELFDQNATESYSALALIPHLTHLAFNLPGFLTISVALLETCKSLRVLVLLMLRRSAVSDIAKHPALGQLSEDPRFVQMFCSEFVGDWKAGALTGNDYWWRAEDFIAQRRSGEIDRLQYEIGEGGLVDAVDDLLA</sequence>
<evidence type="ECO:0000313" key="2">
    <source>
        <dbReference type="Proteomes" id="UP001215598"/>
    </source>
</evidence>
<proteinExistence type="predicted"/>
<accession>A0AAD7H8U9</accession>
<dbReference type="Proteomes" id="UP001215598">
    <property type="component" value="Unassembled WGS sequence"/>
</dbReference>
<evidence type="ECO:0000313" key="1">
    <source>
        <dbReference type="EMBL" id="KAJ7715247.1"/>
    </source>
</evidence>
<dbReference type="EMBL" id="JARKIB010000311">
    <property type="protein sequence ID" value="KAJ7715247.1"/>
    <property type="molecule type" value="Genomic_DNA"/>
</dbReference>
<reference evidence="1" key="1">
    <citation type="submission" date="2023-03" db="EMBL/GenBank/DDBJ databases">
        <title>Massive genome expansion in bonnet fungi (Mycena s.s.) driven by repeated elements and novel gene families across ecological guilds.</title>
        <authorList>
            <consortium name="Lawrence Berkeley National Laboratory"/>
            <person name="Harder C.B."/>
            <person name="Miyauchi S."/>
            <person name="Viragh M."/>
            <person name="Kuo A."/>
            <person name="Thoen E."/>
            <person name="Andreopoulos B."/>
            <person name="Lu D."/>
            <person name="Skrede I."/>
            <person name="Drula E."/>
            <person name="Henrissat B."/>
            <person name="Morin E."/>
            <person name="Kohler A."/>
            <person name="Barry K."/>
            <person name="LaButti K."/>
            <person name="Morin E."/>
            <person name="Salamov A."/>
            <person name="Lipzen A."/>
            <person name="Mereny Z."/>
            <person name="Hegedus B."/>
            <person name="Baldrian P."/>
            <person name="Stursova M."/>
            <person name="Weitz H."/>
            <person name="Taylor A."/>
            <person name="Grigoriev I.V."/>
            <person name="Nagy L.G."/>
            <person name="Martin F."/>
            <person name="Kauserud H."/>
        </authorList>
    </citation>
    <scope>NUCLEOTIDE SEQUENCE</scope>
    <source>
        <strain evidence="1">CBHHK182m</strain>
    </source>
</reference>
<name>A0AAD7H8U9_9AGAR</name>
<keyword evidence="2" id="KW-1185">Reference proteome</keyword>
<organism evidence="1 2">
    <name type="scientific">Mycena metata</name>
    <dbReference type="NCBI Taxonomy" id="1033252"/>
    <lineage>
        <taxon>Eukaryota</taxon>
        <taxon>Fungi</taxon>
        <taxon>Dikarya</taxon>
        <taxon>Basidiomycota</taxon>
        <taxon>Agaricomycotina</taxon>
        <taxon>Agaricomycetes</taxon>
        <taxon>Agaricomycetidae</taxon>
        <taxon>Agaricales</taxon>
        <taxon>Marasmiineae</taxon>
        <taxon>Mycenaceae</taxon>
        <taxon>Mycena</taxon>
    </lineage>
</organism>